<keyword evidence="1" id="KW-1133">Transmembrane helix</keyword>
<comment type="caution">
    <text evidence="2">The sequence shown here is derived from an EMBL/GenBank/DDBJ whole genome shotgun (WGS) entry which is preliminary data.</text>
</comment>
<keyword evidence="1" id="KW-0812">Transmembrane</keyword>
<name>A0A919RZY8_9CLOT</name>
<dbReference type="Proteomes" id="UP000679179">
    <property type="component" value="Unassembled WGS sequence"/>
</dbReference>
<gene>
    <name evidence="2" type="ORF">CPJCM30710_19680</name>
</gene>
<sequence length="240" mass="27791">MRQDDIFNNIKVPQDLDVIVKKAINDANKQKKKNNLKYKKIASFLAIFMIGAIYLSTPVKAQITTLFNIVANKVGSNQQSNSSREDFLNKGEKTVQALLEDIKRYDINASDKSTQVYLDNENTLEYTHRFKEKSTGNYSIKYRATIENNNSKGQEFLYVIVENIKSTDNKDKDLGLLKDTIKELMGSNYNLNNLYSRIEESKNNDGKQIITKENNLSEEVWYNKSFNEIIYKIYISHDLK</sequence>
<protein>
    <submittedName>
        <fullName evidence="2">Uncharacterized protein</fullName>
    </submittedName>
</protein>
<keyword evidence="3" id="KW-1185">Reference proteome</keyword>
<reference evidence="2" key="1">
    <citation type="submission" date="2021-03" db="EMBL/GenBank/DDBJ databases">
        <title>Taxonomic study of Clostridium polyendosporum from meadow-gley soil under rice.</title>
        <authorList>
            <person name="Kobayashi H."/>
            <person name="Tanizawa Y."/>
            <person name="Yagura M."/>
        </authorList>
    </citation>
    <scope>NUCLEOTIDE SEQUENCE</scope>
    <source>
        <strain evidence="2">JCM 30710</strain>
    </source>
</reference>
<organism evidence="2 3">
    <name type="scientific">Clostridium polyendosporum</name>
    <dbReference type="NCBI Taxonomy" id="69208"/>
    <lineage>
        <taxon>Bacteria</taxon>
        <taxon>Bacillati</taxon>
        <taxon>Bacillota</taxon>
        <taxon>Clostridia</taxon>
        <taxon>Eubacteriales</taxon>
        <taxon>Clostridiaceae</taxon>
        <taxon>Clostridium</taxon>
    </lineage>
</organism>
<evidence type="ECO:0000313" key="2">
    <source>
        <dbReference type="EMBL" id="GIM29302.1"/>
    </source>
</evidence>
<feature type="transmembrane region" description="Helical" evidence="1">
    <location>
        <begin position="41"/>
        <end position="59"/>
    </location>
</feature>
<evidence type="ECO:0000256" key="1">
    <source>
        <dbReference type="SAM" id="Phobius"/>
    </source>
</evidence>
<accession>A0A919RZY8</accession>
<dbReference type="EMBL" id="BOPZ01000015">
    <property type="protein sequence ID" value="GIM29302.1"/>
    <property type="molecule type" value="Genomic_DNA"/>
</dbReference>
<dbReference type="RefSeq" id="WP_212904002.1">
    <property type="nucleotide sequence ID" value="NZ_BOPZ01000015.1"/>
</dbReference>
<evidence type="ECO:0000313" key="3">
    <source>
        <dbReference type="Proteomes" id="UP000679179"/>
    </source>
</evidence>
<proteinExistence type="predicted"/>
<dbReference type="AlphaFoldDB" id="A0A919RZY8"/>
<keyword evidence="1" id="KW-0472">Membrane</keyword>